<dbReference type="KEGG" id="daer:H9K75_03135"/>
<dbReference type="RefSeq" id="WP_187724736.1">
    <property type="nucleotide sequence ID" value="NZ_CP060783.1"/>
</dbReference>
<evidence type="ECO:0000313" key="2">
    <source>
        <dbReference type="Proteomes" id="UP000516028"/>
    </source>
</evidence>
<proteinExistence type="predicted"/>
<sequence length="111" mass="12511">MFSHSGKTPNAFWKVEKFNGNRWKTLQGLIQNVAIHLEKRIVPLEFLKQLRPIALPITVRDPHDIDKLRVLRAAGMVIADINESASGTEAVVHELTNYGKIELSIEEDPAN</sequence>
<name>A0A7H0GLH8_9BURK</name>
<dbReference type="EMBL" id="CP060783">
    <property type="protein sequence ID" value="QNP49144.1"/>
    <property type="molecule type" value="Genomic_DNA"/>
</dbReference>
<dbReference type="Proteomes" id="UP000516028">
    <property type="component" value="Chromosome"/>
</dbReference>
<protein>
    <submittedName>
        <fullName evidence="1">Uncharacterized protein</fullName>
    </submittedName>
</protein>
<evidence type="ECO:0000313" key="1">
    <source>
        <dbReference type="EMBL" id="QNP49144.1"/>
    </source>
</evidence>
<dbReference type="AlphaFoldDB" id="A0A7H0GLH8"/>
<organism evidence="1 2">
    <name type="scientific">Diaphorobacter aerolatus</name>
    <dbReference type="NCBI Taxonomy" id="1288495"/>
    <lineage>
        <taxon>Bacteria</taxon>
        <taxon>Pseudomonadati</taxon>
        <taxon>Pseudomonadota</taxon>
        <taxon>Betaproteobacteria</taxon>
        <taxon>Burkholderiales</taxon>
        <taxon>Comamonadaceae</taxon>
        <taxon>Diaphorobacter</taxon>
    </lineage>
</organism>
<keyword evidence="2" id="KW-1185">Reference proteome</keyword>
<gene>
    <name evidence="1" type="ORF">H9K75_03135</name>
</gene>
<accession>A0A7H0GLH8</accession>
<reference evidence="1 2" key="1">
    <citation type="submission" date="2020-08" db="EMBL/GenBank/DDBJ databases">
        <title>Genome sequence of Diaphorobacter aerolatus KACC 16536T.</title>
        <authorList>
            <person name="Hyun D.-W."/>
            <person name="Bae J.-W."/>
        </authorList>
    </citation>
    <scope>NUCLEOTIDE SEQUENCE [LARGE SCALE GENOMIC DNA]</scope>
    <source>
        <strain evidence="1 2">KACC 16536</strain>
    </source>
</reference>